<evidence type="ECO:0000313" key="1">
    <source>
        <dbReference type="EMBL" id="QMV84346.1"/>
    </source>
</evidence>
<dbReference type="GO" id="GO:0016705">
    <property type="term" value="F:oxidoreductase activity, acting on paired donors, with incorporation or reduction of molecular oxygen"/>
    <property type="evidence" value="ECO:0007669"/>
    <property type="project" value="InterPro"/>
</dbReference>
<proteinExistence type="predicted"/>
<gene>
    <name evidence="1" type="ORF">HW450_08165</name>
</gene>
<reference evidence="1 2" key="1">
    <citation type="submission" date="2020-07" db="EMBL/GenBank/DDBJ databases">
        <title>non toxigenic Corynebacterium sp. nov from a clinical source.</title>
        <authorList>
            <person name="Bernier A.-M."/>
            <person name="Bernard K."/>
        </authorList>
    </citation>
    <scope>NUCLEOTIDE SEQUENCE [LARGE SCALE GENOMIC DNA]</scope>
    <source>
        <strain evidence="2">NML 93-0612</strain>
    </source>
</reference>
<dbReference type="AlphaFoldDB" id="A0A7G5FCK5"/>
<dbReference type="Gene3D" id="3.20.20.30">
    <property type="entry name" value="Luciferase-like domain"/>
    <property type="match status" value="1"/>
</dbReference>
<dbReference type="Proteomes" id="UP000515570">
    <property type="component" value="Chromosome"/>
</dbReference>
<organism evidence="1 2">
    <name type="scientific">Corynebacterium hindlerae</name>
    <dbReference type="NCBI Taxonomy" id="699041"/>
    <lineage>
        <taxon>Bacteria</taxon>
        <taxon>Bacillati</taxon>
        <taxon>Actinomycetota</taxon>
        <taxon>Actinomycetes</taxon>
        <taxon>Mycobacteriales</taxon>
        <taxon>Corynebacteriaceae</taxon>
        <taxon>Corynebacterium</taxon>
    </lineage>
</organism>
<dbReference type="EMBL" id="CP059833">
    <property type="protein sequence ID" value="QMV84346.1"/>
    <property type="molecule type" value="Genomic_DNA"/>
</dbReference>
<evidence type="ECO:0008006" key="3">
    <source>
        <dbReference type="Google" id="ProtNLM"/>
    </source>
</evidence>
<evidence type="ECO:0000313" key="2">
    <source>
        <dbReference type="Proteomes" id="UP000515570"/>
    </source>
</evidence>
<name>A0A7G5FCK5_9CORY</name>
<accession>A0A7G5FCK5</accession>
<keyword evidence="2" id="KW-1185">Reference proteome</keyword>
<protein>
    <recommendedName>
        <fullName evidence="3">LLM class flavin-dependent oxidoreductase</fullName>
    </recommendedName>
</protein>
<dbReference type="InterPro" id="IPR036661">
    <property type="entry name" value="Luciferase-like_sf"/>
</dbReference>
<sequence>MPFSQASSTSLEFGVSFFRSPSFSAPPVGALRDNLIEQAVLADQLGLDVFGFSEDFAVDMLGMDLADLLHQLAAATSDITLAASISDIERTDLNTRNAQRNDLQQITGNRIEVVINRDQERATVESTKSKFNHHLAAWNDLTDSSPHHATWIEVAGRSDAILQSAQYNCPLLLRVNSGSPLDWKPFVDMYHAAISRFGQESLPLGLLVPGFIANTKQEPSSQPFEQFDHDAGFFGSPASVAEKIATVVEHLGLSRIILRYNCGSCNHESAMECLRLFATEVVPQVREALATR</sequence>
<dbReference type="SUPFAM" id="SSF51679">
    <property type="entry name" value="Bacterial luciferase-like"/>
    <property type="match status" value="1"/>
</dbReference>
<dbReference type="RefSeq" id="WP_182385155.1">
    <property type="nucleotide sequence ID" value="NZ_CP059833.1"/>
</dbReference>